<evidence type="ECO:0000256" key="4">
    <source>
        <dbReference type="ARBA" id="ARBA00022692"/>
    </source>
</evidence>
<dbReference type="Pfam" id="PF07690">
    <property type="entry name" value="MFS_1"/>
    <property type="match status" value="1"/>
</dbReference>
<feature type="transmembrane region" description="Helical" evidence="7">
    <location>
        <begin position="301"/>
        <end position="323"/>
    </location>
</feature>
<dbReference type="PANTHER" id="PTHR42718:SF42">
    <property type="entry name" value="EXPORT PROTEIN"/>
    <property type="match status" value="1"/>
</dbReference>
<dbReference type="RefSeq" id="WP_184288721.1">
    <property type="nucleotide sequence ID" value="NZ_JACHJO010000003.1"/>
</dbReference>
<dbReference type="NCBIfam" id="TIGR00711">
    <property type="entry name" value="efflux_EmrB"/>
    <property type="match status" value="1"/>
</dbReference>
<feature type="transmembrane region" description="Helical" evidence="7">
    <location>
        <begin position="141"/>
        <end position="161"/>
    </location>
</feature>
<feature type="transmembrane region" description="Helical" evidence="7">
    <location>
        <begin position="360"/>
        <end position="386"/>
    </location>
</feature>
<dbReference type="InterPro" id="IPR004638">
    <property type="entry name" value="EmrB-like"/>
</dbReference>
<dbReference type="GO" id="GO:0005886">
    <property type="term" value="C:plasma membrane"/>
    <property type="evidence" value="ECO:0007669"/>
    <property type="project" value="UniProtKB-SubCell"/>
</dbReference>
<evidence type="ECO:0000313" key="10">
    <source>
        <dbReference type="Proteomes" id="UP000536604"/>
    </source>
</evidence>
<comment type="subcellular location">
    <subcellularLocation>
        <location evidence="1">Cell membrane</location>
        <topology evidence="1">Multi-pass membrane protein</topology>
    </subcellularLocation>
</comment>
<keyword evidence="4 7" id="KW-0812">Transmembrane</keyword>
<sequence length="524" mass="54562">MDERTAYRRRWGGLAVLVLCLLVVVADNTILNVALRTLSDPEKGLGATQAQLAWAINSYTLVFAGLLFTFGVLGDRWGRRRMLAAGLVVFGTASALSACSQTPGQLVLARAAMGLGAAMVMPQTLSTIAQVFPERERGRAIGLWSGAVGLAMALGPSVGGLLLETFWWGSIFLVNVPIALTALVLAFLLLPESRDPDPGRPDVAGVLLSVPGLVLLVYGIITAGERSSPAGGDVLGALAGGVLAIVLFLVHEARTPNPSLDLRFFREPRFSVSVACVVLMFFSMSGLVFFLSFYWQSVRGFAPLAAGLLVVPAAVGQMTLAPLSPALVHRYGQRAVAGTGALVVALSVSFLVLLRTDTPVWLVLVLLFAHSAAMTVVITPSTDAIVSTVPAERAGAASALQNTVRQVATALGVAVVGAVISSRYRAGITPALEEAARQEGAEHLDGSDLHAAGESVEGTLALARALGERGRMLVAPAKEAFMEGVHIAAAVSAACALVALAVVLLWLPKGGGARRARPTLRECA</sequence>
<dbReference type="PRINTS" id="PR01036">
    <property type="entry name" value="TCRTETB"/>
</dbReference>
<dbReference type="InterPro" id="IPR036259">
    <property type="entry name" value="MFS_trans_sf"/>
</dbReference>
<dbReference type="GO" id="GO:0022857">
    <property type="term" value="F:transmembrane transporter activity"/>
    <property type="evidence" value="ECO:0007669"/>
    <property type="project" value="InterPro"/>
</dbReference>
<protein>
    <submittedName>
        <fullName evidence="9">EmrB/QacA subfamily drug resistance transporter</fullName>
    </submittedName>
</protein>
<feature type="transmembrane region" description="Helical" evidence="7">
    <location>
        <begin position="50"/>
        <end position="70"/>
    </location>
</feature>
<feature type="transmembrane region" description="Helical" evidence="7">
    <location>
        <begin position="167"/>
        <end position="191"/>
    </location>
</feature>
<dbReference type="AlphaFoldDB" id="A0A841IKS9"/>
<evidence type="ECO:0000256" key="5">
    <source>
        <dbReference type="ARBA" id="ARBA00022989"/>
    </source>
</evidence>
<accession>A0A841IKS9</accession>
<organism evidence="9 10">
    <name type="scientific">Nocardiopsis algeriensis</name>
    <dbReference type="NCBI Taxonomy" id="1478215"/>
    <lineage>
        <taxon>Bacteria</taxon>
        <taxon>Bacillati</taxon>
        <taxon>Actinomycetota</taxon>
        <taxon>Actinomycetes</taxon>
        <taxon>Streptosporangiales</taxon>
        <taxon>Nocardiopsidaceae</taxon>
        <taxon>Nocardiopsis</taxon>
    </lineage>
</organism>
<feature type="transmembrane region" description="Helical" evidence="7">
    <location>
        <begin position="203"/>
        <end position="224"/>
    </location>
</feature>
<feature type="domain" description="Major facilitator superfamily (MFS) profile" evidence="8">
    <location>
        <begin position="13"/>
        <end position="511"/>
    </location>
</feature>
<feature type="transmembrane region" description="Helical" evidence="7">
    <location>
        <begin position="335"/>
        <end position="354"/>
    </location>
</feature>
<evidence type="ECO:0000313" key="9">
    <source>
        <dbReference type="EMBL" id="MBB6119263.1"/>
    </source>
</evidence>
<dbReference type="InterPro" id="IPR020846">
    <property type="entry name" value="MFS_dom"/>
</dbReference>
<keyword evidence="10" id="KW-1185">Reference proteome</keyword>
<evidence type="ECO:0000256" key="3">
    <source>
        <dbReference type="ARBA" id="ARBA00022475"/>
    </source>
</evidence>
<dbReference type="SUPFAM" id="SSF103473">
    <property type="entry name" value="MFS general substrate transporter"/>
    <property type="match status" value="1"/>
</dbReference>
<dbReference type="CDD" id="cd17321">
    <property type="entry name" value="MFS_MMR_MDR_like"/>
    <property type="match status" value="1"/>
</dbReference>
<feature type="transmembrane region" description="Helical" evidence="7">
    <location>
        <begin position="230"/>
        <end position="250"/>
    </location>
</feature>
<keyword evidence="5 7" id="KW-1133">Transmembrane helix</keyword>
<evidence type="ECO:0000259" key="8">
    <source>
        <dbReference type="PROSITE" id="PS50850"/>
    </source>
</evidence>
<gene>
    <name evidence="9" type="ORF">FHS13_001198</name>
</gene>
<keyword evidence="2" id="KW-0813">Transport</keyword>
<reference evidence="9 10" key="1">
    <citation type="submission" date="2020-08" db="EMBL/GenBank/DDBJ databases">
        <title>Genomic Encyclopedia of Type Strains, Phase III (KMG-III): the genomes of soil and plant-associated and newly described type strains.</title>
        <authorList>
            <person name="Whitman W."/>
        </authorList>
    </citation>
    <scope>NUCLEOTIDE SEQUENCE [LARGE SCALE GENOMIC DNA]</scope>
    <source>
        <strain evidence="9 10">CECT 8712</strain>
    </source>
</reference>
<evidence type="ECO:0000256" key="2">
    <source>
        <dbReference type="ARBA" id="ARBA00022448"/>
    </source>
</evidence>
<evidence type="ECO:0000256" key="6">
    <source>
        <dbReference type="ARBA" id="ARBA00023136"/>
    </source>
</evidence>
<proteinExistence type="predicted"/>
<evidence type="ECO:0000256" key="7">
    <source>
        <dbReference type="SAM" id="Phobius"/>
    </source>
</evidence>
<dbReference type="PANTHER" id="PTHR42718">
    <property type="entry name" value="MAJOR FACILITATOR SUPERFAMILY MULTIDRUG TRANSPORTER MFSC"/>
    <property type="match status" value="1"/>
</dbReference>
<keyword evidence="3" id="KW-1003">Cell membrane</keyword>
<dbReference type="Proteomes" id="UP000536604">
    <property type="component" value="Unassembled WGS sequence"/>
</dbReference>
<dbReference type="PROSITE" id="PS50850">
    <property type="entry name" value="MFS"/>
    <property type="match status" value="1"/>
</dbReference>
<keyword evidence="6 7" id="KW-0472">Membrane</keyword>
<dbReference type="InterPro" id="IPR011701">
    <property type="entry name" value="MFS"/>
</dbReference>
<dbReference type="Gene3D" id="1.20.1250.20">
    <property type="entry name" value="MFS general substrate transporter like domains"/>
    <property type="match status" value="1"/>
</dbReference>
<name>A0A841IKS9_9ACTN</name>
<dbReference type="Gene3D" id="1.20.1720.10">
    <property type="entry name" value="Multidrug resistance protein D"/>
    <property type="match status" value="1"/>
</dbReference>
<comment type="caution">
    <text evidence="9">The sequence shown here is derived from an EMBL/GenBank/DDBJ whole genome shotgun (WGS) entry which is preliminary data.</text>
</comment>
<evidence type="ECO:0000256" key="1">
    <source>
        <dbReference type="ARBA" id="ARBA00004651"/>
    </source>
</evidence>
<feature type="transmembrane region" description="Helical" evidence="7">
    <location>
        <begin position="109"/>
        <end position="129"/>
    </location>
</feature>
<feature type="transmembrane region" description="Helical" evidence="7">
    <location>
        <begin position="270"/>
        <end position="295"/>
    </location>
</feature>
<dbReference type="EMBL" id="JACHJO010000003">
    <property type="protein sequence ID" value="MBB6119263.1"/>
    <property type="molecule type" value="Genomic_DNA"/>
</dbReference>
<feature type="transmembrane region" description="Helical" evidence="7">
    <location>
        <begin position="485"/>
        <end position="507"/>
    </location>
</feature>